<sequence length="148" mass="16929">MGKRIDQLISNEYSTATGKRREKRRRELVCIAIHGIWGRRTKGRGSTVAENGGDGRLRRGEGIWVRWKKRGWFGLFFSQPWLELRGGLRWLPKIMEKEGENKGEGKGQGRFSGGVKKERGTRETQQLHAVACSLEKTNEEGEEAVAFW</sequence>
<feature type="region of interest" description="Disordered" evidence="1">
    <location>
        <begin position="97"/>
        <end position="124"/>
    </location>
</feature>
<evidence type="ECO:0000313" key="2">
    <source>
        <dbReference type="EMBL" id="MCD7459716.1"/>
    </source>
</evidence>
<proteinExistence type="predicted"/>
<feature type="compositionally biased region" description="Basic and acidic residues" evidence="1">
    <location>
        <begin position="97"/>
        <end position="107"/>
    </location>
</feature>
<evidence type="ECO:0000256" key="1">
    <source>
        <dbReference type="SAM" id="MobiDB-lite"/>
    </source>
</evidence>
<keyword evidence="3" id="KW-1185">Reference proteome</keyword>
<accession>A0ABS8SL99</accession>
<evidence type="ECO:0000313" key="3">
    <source>
        <dbReference type="Proteomes" id="UP000823775"/>
    </source>
</evidence>
<organism evidence="2 3">
    <name type="scientific">Datura stramonium</name>
    <name type="common">Jimsonweed</name>
    <name type="synonym">Common thornapple</name>
    <dbReference type="NCBI Taxonomy" id="4076"/>
    <lineage>
        <taxon>Eukaryota</taxon>
        <taxon>Viridiplantae</taxon>
        <taxon>Streptophyta</taxon>
        <taxon>Embryophyta</taxon>
        <taxon>Tracheophyta</taxon>
        <taxon>Spermatophyta</taxon>
        <taxon>Magnoliopsida</taxon>
        <taxon>eudicotyledons</taxon>
        <taxon>Gunneridae</taxon>
        <taxon>Pentapetalae</taxon>
        <taxon>asterids</taxon>
        <taxon>lamiids</taxon>
        <taxon>Solanales</taxon>
        <taxon>Solanaceae</taxon>
        <taxon>Solanoideae</taxon>
        <taxon>Datureae</taxon>
        <taxon>Datura</taxon>
    </lineage>
</organism>
<comment type="caution">
    <text evidence="2">The sequence shown here is derived from an EMBL/GenBank/DDBJ whole genome shotgun (WGS) entry which is preliminary data.</text>
</comment>
<name>A0ABS8SL99_DATST</name>
<reference evidence="2 3" key="1">
    <citation type="journal article" date="2021" name="BMC Genomics">
        <title>Datura genome reveals duplications of psychoactive alkaloid biosynthetic genes and high mutation rate following tissue culture.</title>
        <authorList>
            <person name="Rajewski A."/>
            <person name="Carter-House D."/>
            <person name="Stajich J."/>
            <person name="Litt A."/>
        </authorList>
    </citation>
    <scope>NUCLEOTIDE SEQUENCE [LARGE SCALE GENOMIC DNA]</scope>
    <source>
        <strain evidence="2">AR-01</strain>
    </source>
</reference>
<gene>
    <name evidence="2" type="ORF">HAX54_041719</name>
</gene>
<protein>
    <submittedName>
        <fullName evidence="2">Uncharacterized protein</fullName>
    </submittedName>
</protein>
<dbReference type="EMBL" id="JACEIK010000604">
    <property type="protein sequence ID" value="MCD7459716.1"/>
    <property type="molecule type" value="Genomic_DNA"/>
</dbReference>
<dbReference type="Proteomes" id="UP000823775">
    <property type="component" value="Unassembled WGS sequence"/>
</dbReference>